<keyword evidence="1" id="KW-1133">Transmembrane helix</keyword>
<dbReference type="AlphaFoldDB" id="A0A6I6JPR9"/>
<name>A0A6I6JPR9_9BACT</name>
<organism evidence="2 3">
    <name type="scientific">Maribellus comscasis</name>
    <dbReference type="NCBI Taxonomy" id="2681766"/>
    <lineage>
        <taxon>Bacteria</taxon>
        <taxon>Pseudomonadati</taxon>
        <taxon>Bacteroidota</taxon>
        <taxon>Bacteroidia</taxon>
        <taxon>Marinilabiliales</taxon>
        <taxon>Prolixibacteraceae</taxon>
        <taxon>Maribellus</taxon>
    </lineage>
</organism>
<keyword evidence="3" id="KW-1185">Reference proteome</keyword>
<gene>
    <name evidence="2" type="ORF">GM418_15190</name>
</gene>
<dbReference type="RefSeq" id="WP_158867778.1">
    <property type="nucleotide sequence ID" value="NZ_CP046401.1"/>
</dbReference>
<dbReference type="KEGG" id="mcos:GM418_15190"/>
<dbReference type="Proteomes" id="UP000428260">
    <property type="component" value="Chromosome"/>
</dbReference>
<evidence type="ECO:0000313" key="3">
    <source>
        <dbReference type="Proteomes" id="UP000428260"/>
    </source>
</evidence>
<keyword evidence="1" id="KW-0472">Membrane</keyword>
<proteinExistence type="predicted"/>
<dbReference type="EMBL" id="CP046401">
    <property type="protein sequence ID" value="QGY44966.1"/>
    <property type="molecule type" value="Genomic_DNA"/>
</dbReference>
<sequence>MDTKQKIEVKKLEIESEEKGFKGWIKSKQVRKTLIATVIGAIGGFLYFYFTDGRTMDAIPPGDIFQNVIFGAFLGFFVTNSPCARNKC</sequence>
<keyword evidence="1" id="KW-0812">Transmembrane</keyword>
<feature type="transmembrane region" description="Helical" evidence="1">
    <location>
        <begin position="64"/>
        <end position="83"/>
    </location>
</feature>
<reference evidence="2 3" key="1">
    <citation type="submission" date="2019-11" db="EMBL/GenBank/DDBJ databases">
        <authorList>
            <person name="Zheng R.K."/>
            <person name="Sun C.M."/>
        </authorList>
    </citation>
    <scope>NUCLEOTIDE SEQUENCE [LARGE SCALE GENOMIC DNA]</scope>
    <source>
        <strain evidence="2 3">WC007</strain>
    </source>
</reference>
<evidence type="ECO:0000313" key="2">
    <source>
        <dbReference type="EMBL" id="QGY44966.1"/>
    </source>
</evidence>
<protein>
    <submittedName>
        <fullName evidence="2">Uncharacterized protein</fullName>
    </submittedName>
</protein>
<accession>A0A6I6JPR9</accession>
<feature type="transmembrane region" description="Helical" evidence="1">
    <location>
        <begin position="33"/>
        <end position="50"/>
    </location>
</feature>
<evidence type="ECO:0000256" key="1">
    <source>
        <dbReference type="SAM" id="Phobius"/>
    </source>
</evidence>